<dbReference type="Pfam" id="PF01614">
    <property type="entry name" value="IclR_C"/>
    <property type="match status" value="1"/>
</dbReference>
<protein>
    <submittedName>
        <fullName evidence="6">IclR family transcriptional regulator</fullName>
    </submittedName>
</protein>
<reference evidence="6 7" key="1">
    <citation type="submission" date="2017-10" db="EMBL/GenBank/DDBJ databases">
        <title>Two draft genome sequences of Pusillimonas sp. strains isolated from a nitrate- and radionuclide-contaminated groundwater in Russia.</title>
        <authorList>
            <person name="Grouzdev D.S."/>
            <person name="Tourova T.P."/>
            <person name="Goeva M.A."/>
            <person name="Babich T.L."/>
            <person name="Sokolova D.S."/>
            <person name="Abdullin R."/>
            <person name="Poltaraus A.B."/>
            <person name="Toshchakov S.V."/>
            <person name="Nazina T.N."/>
        </authorList>
    </citation>
    <scope>NUCLEOTIDE SEQUENCE [LARGE SCALE GENOMIC DNA]</scope>
    <source>
        <strain evidence="6 7">JR1/69-3-13</strain>
    </source>
</reference>
<dbReference type="InterPro" id="IPR036388">
    <property type="entry name" value="WH-like_DNA-bd_sf"/>
</dbReference>
<dbReference type="PROSITE" id="PS51077">
    <property type="entry name" value="HTH_ICLR"/>
    <property type="match status" value="1"/>
</dbReference>
<dbReference type="AlphaFoldDB" id="A0A2N4U5S7"/>
<evidence type="ECO:0000256" key="2">
    <source>
        <dbReference type="ARBA" id="ARBA00023125"/>
    </source>
</evidence>
<dbReference type="PROSITE" id="PS51078">
    <property type="entry name" value="ICLR_ED"/>
    <property type="match status" value="1"/>
</dbReference>
<evidence type="ECO:0000313" key="7">
    <source>
        <dbReference type="Proteomes" id="UP000234190"/>
    </source>
</evidence>
<accession>A0A2N4U5S7</accession>
<feature type="domain" description="HTH iclR-type" evidence="4">
    <location>
        <begin position="13"/>
        <end position="75"/>
    </location>
</feature>
<dbReference type="SMART" id="SM00346">
    <property type="entry name" value="HTH_ICLR"/>
    <property type="match status" value="1"/>
</dbReference>
<evidence type="ECO:0000256" key="3">
    <source>
        <dbReference type="ARBA" id="ARBA00023163"/>
    </source>
</evidence>
<dbReference type="PANTHER" id="PTHR30136">
    <property type="entry name" value="HELIX-TURN-HELIX TRANSCRIPTIONAL REGULATOR, ICLR FAMILY"/>
    <property type="match status" value="1"/>
</dbReference>
<keyword evidence="7" id="KW-1185">Reference proteome</keyword>
<dbReference type="SUPFAM" id="SSF46785">
    <property type="entry name" value="Winged helix' DNA-binding domain"/>
    <property type="match status" value="1"/>
</dbReference>
<keyword evidence="1" id="KW-0805">Transcription regulation</keyword>
<evidence type="ECO:0000259" key="4">
    <source>
        <dbReference type="PROSITE" id="PS51077"/>
    </source>
</evidence>
<comment type="caution">
    <text evidence="6">The sequence shown here is derived from an EMBL/GenBank/DDBJ whole genome shotgun (WGS) entry which is preliminary data.</text>
</comment>
<proteinExistence type="predicted"/>
<dbReference type="InterPro" id="IPR005471">
    <property type="entry name" value="Tscrpt_reg_IclR_N"/>
</dbReference>
<keyword evidence="3" id="KW-0804">Transcription</keyword>
<dbReference type="Proteomes" id="UP000234190">
    <property type="component" value="Unassembled WGS sequence"/>
</dbReference>
<name>A0A2N4U5S7_9BURK</name>
<dbReference type="GO" id="GO:0003677">
    <property type="term" value="F:DNA binding"/>
    <property type="evidence" value="ECO:0007669"/>
    <property type="project" value="UniProtKB-KW"/>
</dbReference>
<dbReference type="RefSeq" id="WP_102073469.1">
    <property type="nucleotide sequence ID" value="NZ_PDNW01000005.1"/>
</dbReference>
<dbReference type="OrthoDB" id="5401369at2"/>
<sequence>MRHRSQETNTAFATTVAHGLAVVECFRVGEPVLSNKDLVERTGLSKATISRLTYTLVLKGLLMYDANLRRYRLGSSLLSLSYPLLASMKVRQLARPYMKDLADLAGGSVSLGLYDKLHMVYVETSRGHDAIAFRPDIGARLPVLASAIGMTWLAQAPDPVRQDIVHTIMQNDPNYYSRNADSWRQAKIDFSRKGYCVSLGGWQSDVHAVAVPLPTPVNGDVMVFNCGVPVARLKEGQLEGLIAPRLLAMVREINALLEAS</sequence>
<evidence type="ECO:0000313" key="6">
    <source>
        <dbReference type="EMBL" id="PLC50366.1"/>
    </source>
</evidence>
<dbReference type="InterPro" id="IPR014757">
    <property type="entry name" value="Tscrpt_reg_IclR_C"/>
</dbReference>
<dbReference type="SUPFAM" id="SSF55781">
    <property type="entry name" value="GAF domain-like"/>
    <property type="match status" value="1"/>
</dbReference>
<dbReference type="Gene3D" id="3.30.450.40">
    <property type="match status" value="1"/>
</dbReference>
<evidence type="ECO:0000259" key="5">
    <source>
        <dbReference type="PROSITE" id="PS51078"/>
    </source>
</evidence>
<dbReference type="InterPro" id="IPR050707">
    <property type="entry name" value="HTH_MetabolicPath_Reg"/>
</dbReference>
<dbReference type="InterPro" id="IPR036390">
    <property type="entry name" value="WH_DNA-bd_sf"/>
</dbReference>
<organism evidence="6 7">
    <name type="scientific">Pollutimonas subterranea</name>
    <dbReference type="NCBI Taxonomy" id="2045210"/>
    <lineage>
        <taxon>Bacteria</taxon>
        <taxon>Pseudomonadati</taxon>
        <taxon>Pseudomonadota</taxon>
        <taxon>Betaproteobacteria</taxon>
        <taxon>Burkholderiales</taxon>
        <taxon>Alcaligenaceae</taxon>
        <taxon>Pollutimonas</taxon>
    </lineage>
</organism>
<keyword evidence="2" id="KW-0238">DNA-binding</keyword>
<dbReference type="PANTHER" id="PTHR30136:SF33">
    <property type="entry name" value="TRANSCRIPTIONAL REGULATORY PROTEIN"/>
    <property type="match status" value="1"/>
</dbReference>
<evidence type="ECO:0000256" key="1">
    <source>
        <dbReference type="ARBA" id="ARBA00023015"/>
    </source>
</evidence>
<dbReference type="InterPro" id="IPR029016">
    <property type="entry name" value="GAF-like_dom_sf"/>
</dbReference>
<dbReference type="Gene3D" id="1.10.10.10">
    <property type="entry name" value="Winged helix-like DNA-binding domain superfamily/Winged helix DNA-binding domain"/>
    <property type="match status" value="1"/>
</dbReference>
<feature type="domain" description="IclR-ED" evidence="5">
    <location>
        <begin position="76"/>
        <end position="259"/>
    </location>
</feature>
<dbReference type="Pfam" id="PF09339">
    <property type="entry name" value="HTH_IclR"/>
    <property type="match status" value="1"/>
</dbReference>
<dbReference type="GO" id="GO:0003700">
    <property type="term" value="F:DNA-binding transcription factor activity"/>
    <property type="evidence" value="ECO:0007669"/>
    <property type="project" value="TreeGrafter"/>
</dbReference>
<dbReference type="GO" id="GO:0045892">
    <property type="term" value="P:negative regulation of DNA-templated transcription"/>
    <property type="evidence" value="ECO:0007669"/>
    <property type="project" value="TreeGrafter"/>
</dbReference>
<gene>
    <name evidence="6" type="ORF">CR159_07860</name>
</gene>
<dbReference type="EMBL" id="PDNW01000005">
    <property type="protein sequence ID" value="PLC50366.1"/>
    <property type="molecule type" value="Genomic_DNA"/>
</dbReference>